<gene>
    <name evidence="7" type="ORF">AEA09_11485</name>
</gene>
<accession>A0ABR5K361</accession>
<dbReference type="Gene3D" id="2.30.40.10">
    <property type="entry name" value="Urease, subunit C, domain 1"/>
    <property type="match status" value="1"/>
</dbReference>
<evidence type="ECO:0000256" key="3">
    <source>
        <dbReference type="ARBA" id="ARBA00022801"/>
    </source>
</evidence>
<keyword evidence="8" id="KW-1185">Reference proteome</keyword>
<feature type="domain" description="Amidohydrolase-related" evidence="6">
    <location>
        <begin position="55"/>
        <end position="385"/>
    </location>
</feature>
<evidence type="ECO:0000256" key="1">
    <source>
        <dbReference type="ARBA" id="ARBA00010716"/>
    </source>
</evidence>
<name>A0ABR5K361_9BACI</name>
<dbReference type="PIRSF" id="PIRSF038994">
    <property type="entry name" value="NagA"/>
    <property type="match status" value="1"/>
</dbReference>
<dbReference type="SUPFAM" id="SSF51338">
    <property type="entry name" value="Composite domain of metallo-dependent hydrolases"/>
    <property type="match status" value="1"/>
</dbReference>
<keyword evidence="4 5" id="KW-0119">Carbohydrate metabolism</keyword>
<dbReference type="EMBL" id="LGRV01000003">
    <property type="protein sequence ID" value="KOS69105.1"/>
    <property type="molecule type" value="Genomic_DNA"/>
</dbReference>
<organism evidence="7 8">
    <name type="scientific">Lysinibacillus contaminans</name>
    <dbReference type="NCBI Taxonomy" id="1293441"/>
    <lineage>
        <taxon>Bacteria</taxon>
        <taxon>Bacillati</taxon>
        <taxon>Bacillota</taxon>
        <taxon>Bacilli</taxon>
        <taxon>Bacillales</taxon>
        <taxon>Bacillaceae</taxon>
        <taxon>Lysinibacillus</taxon>
    </lineage>
</organism>
<sequence>MDTSIVLINAKIYEENQIIPDGFIKIKGMEIKETGWMSKYKADDQSNVIDLQGQVVIPGMIDIHIHGTAGADVMDGEIASLETMVKALPQEGTTAFLATTMTQSDENISKALKNTANFIKNYQKPGQSEILGVHLEGPFVNPSMAGAQPVEYIISPEIPLFEKWQKLAERSIKLVTMAPEQKGGLELIRYLKQNGVVISIGHSDAKFTDVKKGIEAGVTQVTHLFNQMKGLHHREPGVVGAALLLEELYAELIVDGIHVCPEMIQLAYRNKNSEKLILITDSMRAKCLKNGEYDLGGQLVSVKDGMAVLENGALAGSVLKLNDAMKNMLNYCDGCNLADVIKMTSTNPAKQLNISDRKGSIRVGKDADLVVLNSEYDVLMTFCRGVLSYQKKGAF</sequence>
<evidence type="ECO:0000313" key="8">
    <source>
        <dbReference type="Proteomes" id="UP000050668"/>
    </source>
</evidence>
<evidence type="ECO:0000256" key="5">
    <source>
        <dbReference type="PIRNR" id="PIRNR038994"/>
    </source>
</evidence>
<evidence type="ECO:0000313" key="7">
    <source>
        <dbReference type="EMBL" id="KOS69105.1"/>
    </source>
</evidence>
<dbReference type="SUPFAM" id="SSF51556">
    <property type="entry name" value="Metallo-dependent hydrolases"/>
    <property type="match status" value="1"/>
</dbReference>
<dbReference type="CDD" id="cd00854">
    <property type="entry name" value="NagA"/>
    <property type="match status" value="1"/>
</dbReference>
<keyword evidence="3 5" id="KW-0378">Hydrolase</keyword>
<keyword evidence="2" id="KW-0479">Metal-binding</keyword>
<dbReference type="InterPro" id="IPR006680">
    <property type="entry name" value="Amidohydro-rel"/>
</dbReference>
<evidence type="ECO:0000256" key="4">
    <source>
        <dbReference type="ARBA" id="ARBA00023277"/>
    </source>
</evidence>
<dbReference type="RefSeq" id="WP_053583967.1">
    <property type="nucleotide sequence ID" value="NZ_LGRV01000003.1"/>
</dbReference>
<dbReference type="InterPro" id="IPR003764">
    <property type="entry name" value="GlcNAc_6-P_deAcase"/>
</dbReference>
<dbReference type="InterPro" id="IPR032466">
    <property type="entry name" value="Metal_Hydrolase"/>
</dbReference>
<proteinExistence type="inferred from homology"/>
<dbReference type="Pfam" id="PF01979">
    <property type="entry name" value="Amidohydro_1"/>
    <property type="match status" value="1"/>
</dbReference>
<dbReference type="InterPro" id="IPR011059">
    <property type="entry name" value="Metal-dep_hydrolase_composite"/>
</dbReference>
<dbReference type="PANTHER" id="PTHR11113">
    <property type="entry name" value="N-ACETYLGLUCOSAMINE-6-PHOSPHATE DEACETYLASE"/>
    <property type="match status" value="1"/>
</dbReference>
<comment type="similarity">
    <text evidence="1 5">Belongs to the metallo-dependent hydrolases superfamily. NagA family.</text>
</comment>
<dbReference type="Proteomes" id="UP000050668">
    <property type="component" value="Unassembled WGS sequence"/>
</dbReference>
<reference evidence="8" key="1">
    <citation type="submission" date="2015-07" db="EMBL/GenBank/DDBJ databases">
        <title>Fjat-14205 dsm 2895.</title>
        <authorList>
            <person name="Liu B."/>
            <person name="Wang J."/>
            <person name="Zhu Y."/>
            <person name="Liu G."/>
            <person name="Chen Q."/>
            <person name="Chen Z."/>
            <person name="Lan J."/>
            <person name="Che J."/>
            <person name="Ge C."/>
            <person name="Shi H."/>
            <person name="Pan Z."/>
            <person name="Liu X."/>
        </authorList>
    </citation>
    <scope>NUCLEOTIDE SEQUENCE [LARGE SCALE GENOMIC DNA]</scope>
    <source>
        <strain evidence="8">DSM 25560</strain>
    </source>
</reference>
<dbReference type="PANTHER" id="PTHR11113:SF14">
    <property type="entry name" value="N-ACETYLGLUCOSAMINE-6-PHOSPHATE DEACETYLASE"/>
    <property type="match status" value="1"/>
</dbReference>
<evidence type="ECO:0000259" key="6">
    <source>
        <dbReference type="Pfam" id="PF01979"/>
    </source>
</evidence>
<evidence type="ECO:0000256" key="2">
    <source>
        <dbReference type="ARBA" id="ARBA00022723"/>
    </source>
</evidence>
<comment type="caution">
    <text evidence="7">The sequence shown here is derived from an EMBL/GenBank/DDBJ whole genome shotgun (WGS) entry which is preliminary data.</text>
</comment>
<dbReference type="Gene3D" id="3.20.20.140">
    <property type="entry name" value="Metal-dependent hydrolases"/>
    <property type="match status" value="1"/>
</dbReference>
<dbReference type="NCBIfam" id="TIGR00221">
    <property type="entry name" value="nagA"/>
    <property type="match status" value="1"/>
</dbReference>
<protein>
    <submittedName>
        <fullName evidence="7">N-acetylglucosamine-6-phosphate deacetylase</fullName>
    </submittedName>
</protein>